<dbReference type="Proteomes" id="UP000663880">
    <property type="component" value="Unassembled WGS sequence"/>
</dbReference>
<protein>
    <submittedName>
        <fullName evidence="1">Uncharacterized protein</fullName>
    </submittedName>
</protein>
<dbReference type="AlphaFoldDB" id="A0A821QIW0"/>
<proteinExistence type="predicted"/>
<evidence type="ECO:0000313" key="1">
    <source>
        <dbReference type="EMBL" id="CAF4825674.1"/>
    </source>
</evidence>
<sequence>MLLPLSPSPACCFFLLTKFNVFNSQSITDRLCSLSLRRNIAPLCVFYKVYYAECSEELIELIYLASFDHGTSRINFRFHLHYLMAGSLLRPGSLGILHFFASDLWHGLPVEVFPGRYDLHLCKKRDLPLKAVKMGVMDYDCT</sequence>
<dbReference type="OrthoDB" id="7480422at2759"/>
<reference evidence="1" key="1">
    <citation type="submission" date="2021-02" db="EMBL/GenBank/DDBJ databases">
        <authorList>
            <person name="Steward A R."/>
        </authorList>
    </citation>
    <scope>NUCLEOTIDE SEQUENCE</scope>
</reference>
<organism evidence="1 2">
    <name type="scientific">Pieris macdunnoughi</name>
    <dbReference type="NCBI Taxonomy" id="345717"/>
    <lineage>
        <taxon>Eukaryota</taxon>
        <taxon>Metazoa</taxon>
        <taxon>Ecdysozoa</taxon>
        <taxon>Arthropoda</taxon>
        <taxon>Hexapoda</taxon>
        <taxon>Insecta</taxon>
        <taxon>Pterygota</taxon>
        <taxon>Neoptera</taxon>
        <taxon>Endopterygota</taxon>
        <taxon>Lepidoptera</taxon>
        <taxon>Glossata</taxon>
        <taxon>Ditrysia</taxon>
        <taxon>Papilionoidea</taxon>
        <taxon>Pieridae</taxon>
        <taxon>Pierinae</taxon>
        <taxon>Pieris</taxon>
    </lineage>
</organism>
<accession>A0A821QIW0</accession>
<evidence type="ECO:0000313" key="2">
    <source>
        <dbReference type="Proteomes" id="UP000663880"/>
    </source>
</evidence>
<dbReference type="EMBL" id="CAJOBZ010000009">
    <property type="protein sequence ID" value="CAF4825674.1"/>
    <property type="molecule type" value="Genomic_DNA"/>
</dbReference>
<name>A0A821QIW0_9NEOP</name>
<keyword evidence="2" id="KW-1185">Reference proteome</keyword>
<gene>
    <name evidence="1" type="ORF">PMACD_LOCUS4882</name>
</gene>
<comment type="caution">
    <text evidence="1">The sequence shown here is derived from an EMBL/GenBank/DDBJ whole genome shotgun (WGS) entry which is preliminary data.</text>
</comment>